<evidence type="ECO:0000256" key="4">
    <source>
        <dbReference type="ARBA" id="ARBA00022927"/>
    </source>
</evidence>
<feature type="compositionally biased region" description="Polar residues" evidence="8">
    <location>
        <begin position="103"/>
        <end position="118"/>
    </location>
</feature>
<keyword evidence="10" id="KW-1185">Reference proteome</keyword>
<comment type="subcellular location">
    <subcellularLocation>
        <location evidence="1">Membrane</location>
        <topology evidence="1">Single-pass membrane protein</topology>
    </subcellularLocation>
</comment>
<keyword evidence="4" id="KW-0653">Protein transport</keyword>
<evidence type="ECO:0000313" key="9">
    <source>
        <dbReference type="EMBL" id="MCM6761054.1"/>
    </source>
</evidence>
<evidence type="ECO:0000256" key="8">
    <source>
        <dbReference type="SAM" id="MobiDB-lite"/>
    </source>
</evidence>
<evidence type="ECO:0000256" key="1">
    <source>
        <dbReference type="ARBA" id="ARBA00004167"/>
    </source>
</evidence>
<evidence type="ECO:0000256" key="5">
    <source>
        <dbReference type="ARBA" id="ARBA00022989"/>
    </source>
</evidence>
<dbReference type="AlphaFoldDB" id="A0A9X2ISW8"/>
<name>A0A9X2ISW8_9MICO</name>
<gene>
    <name evidence="9" type="ORF">NB037_01360</name>
</gene>
<proteinExistence type="predicted"/>
<dbReference type="GO" id="GO:0016020">
    <property type="term" value="C:membrane"/>
    <property type="evidence" value="ECO:0007669"/>
    <property type="project" value="UniProtKB-ARBA"/>
</dbReference>
<evidence type="ECO:0000313" key="10">
    <source>
        <dbReference type="Proteomes" id="UP001155240"/>
    </source>
</evidence>
<evidence type="ECO:0000256" key="3">
    <source>
        <dbReference type="ARBA" id="ARBA00022692"/>
    </source>
</evidence>
<keyword evidence="5" id="KW-1133">Transmembrane helix</keyword>
<keyword evidence="7" id="KW-0472">Membrane</keyword>
<dbReference type="EMBL" id="JAMRYM010000002">
    <property type="protein sequence ID" value="MCM6761054.1"/>
    <property type="molecule type" value="Genomic_DNA"/>
</dbReference>
<dbReference type="Pfam" id="PF02416">
    <property type="entry name" value="TatA_B_E"/>
    <property type="match status" value="1"/>
</dbReference>
<evidence type="ECO:0000256" key="7">
    <source>
        <dbReference type="ARBA" id="ARBA00023136"/>
    </source>
</evidence>
<sequence length="140" mass="15577">MFGLTFDKLLIIGVIAVFVLGPDRLPHYAAQLGQLVRKVRGFATQARERVKDEMGEEFNEVDWRKLDPRQYDPRRIIRDALLEDDPVPTVKPPTKVGAPITTGPGSRASTQDSYYTTMKRSHGEGQLSTVAPPPIDSEAT</sequence>
<keyword evidence="2" id="KW-0813">Transport</keyword>
<dbReference type="Proteomes" id="UP001155240">
    <property type="component" value="Unassembled WGS sequence"/>
</dbReference>
<protein>
    <submittedName>
        <fullName evidence="9">Twin-arginine translocase TatA/TatE family subunit</fullName>
    </submittedName>
</protein>
<feature type="compositionally biased region" description="Pro residues" evidence="8">
    <location>
        <begin position="131"/>
        <end position="140"/>
    </location>
</feature>
<dbReference type="Gene3D" id="1.20.5.3310">
    <property type="match status" value="1"/>
</dbReference>
<dbReference type="InterPro" id="IPR003369">
    <property type="entry name" value="TatA/B/E"/>
</dbReference>
<organism evidence="9 10">
    <name type="scientific">Rathayibacter rubneri</name>
    <dbReference type="NCBI Taxonomy" id="2950106"/>
    <lineage>
        <taxon>Bacteria</taxon>
        <taxon>Bacillati</taxon>
        <taxon>Actinomycetota</taxon>
        <taxon>Actinomycetes</taxon>
        <taxon>Micrococcales</taxon>
        <taxon>Microbacteriaceae</taxon>
        <taxon>Rathayibacter</taxon>
    </lineage>
</organism>
<dbReference type="RefSeq" id="WP_251942908.1">
    <property type="nucleotide sequence ID" value="NZ_JAMRYM010000002.1"/>
</dbReference>
<keyword evidence="6" id="KW-0811">Translocation</keyword>
<reference evidence="9" key="1">
    <citation type="submission" date="2022-06" db="EMBL/GenBank/DDBJ databases">
        <title>Whole genome shotgun sequencing (WGS) of Rathayibacter sp. ZW T2_19, isolated from stored onions (Allium cepa).</title>
        <authorList>
            <person name="Stoll D.A."/>
            <person name="Huch M."/>
        </authorList>
    </citation>
    <scope>NUCLEOTIDE SEQUENCE</scope>
    <source>
        <strain evidence="9">ZW T2_19</strain>
    </source>
</reference>
<comment type="caution">
    <text evidence="9">The sequence shown here is derived from an EMBL/GenBank/DDBJ whole genome shotgun (WGS) entry which is preliminary data.</text>
</comment>
<keyword evidence="3" id="KW-0812">Transmembrane</keyword>
<evidence type="ECO:0000256" key="2">
    <source>
        <dbReference type="ARBA" id="ARBA00022448"/>
    </source>
</evidence>
<feature type="region of interest" description="Disordered" evidence="8">
    <location>
        <begin position="85"/>
        <end position="140"/>
    </location>
</feature>
<dbReference type="GO" id="GO:0015031">
    <property type="term" value="P:protein transport"/>
    <property type="evidence" value="ECO:0007669"/>
    <property type="project" value="UniProtKB-KW"/>
</dbReference>
<evidence type="ECO:0000256" key="6">
    <source>
        <dbReference type="ARBA" id="ARBA00023010"/>
    </source>
</evidence>
<accession>A0A9X2ISW8</accession>
<dbReference type="PRINTS" id="PR01506">
    <property type="entry name" value="TATBPROTEIN"/>
</dbReference>